<reference evidence="3 4" key="1">
    <citation type="journal article" date="2019" name="Mar. Drugs">
        <title>Comparative Genomics and CAZyme Genome Repertoires of Marine Zobellia amurskyensis KMM 3526(T) and Zobellia laminariae KMM 3676(T).</title>
        <authorList>
            <person name="Chernysheva N."/>
            <person name="Bystritskaya E."/>
            <person name="Stenkova A."/>
            <person name="Golovkin I."/>
            <person name="Nedashkovskaya O."/>
            <person name="Isaeva M."/>
        </authorList>
    </citation>
    <scope>NUCLEOTIDE SEQUENCE [LARGE SCALE GENOMIC DNA]</scope>
    <source>
        <strain evidence="3 4">KMM 3526</strain>
    </source>
</reference>
<dbReference type="EMBL" id="RCNR01000002">
    <property type="protein sequence ID" value="MUH34517.1"/>
    <property type="molecule type" value="Genomic_DNA"/>
</dbReference>
<evidence type="ECO:0000259" key="2">
    <source>
        <dbReference type="PROSITE" id="PS51352"/>
    </source>
</evidence>
<keyword evidence="4" id="KW-1185">Reference proteome</keyword>
<accession>A0A7X2ZQH5</accession>
<dbReference type="PROSITE" id="PS51352">
    <property type="entry name" value="THIOREDOXIN_2"/>
    <property type="match status" value="1"/>
</dbReference>
<dbReference type="Gene3D" id="3.40.30.10">
    <property type="entry name" value="Glutaredoxin"/>
    <property type="match status" value="1"/>
</dbReference>
<keyword evidence="1" id="KW-0732">Signal</keyword>
<evidence type="ECO:0000313" key="4">
    <source>
        <dbReference type="Proteomes" id="UP000540519"/>
    </source>
</evidence>
<gene>
    <name evidence="3" type="ORF">D9O36_01570</name>
</gene>
<dbReference type="OrthoDB" id="981626at2"/>
<dbReference type="PANTHER" id="PTHR15337">
    <property type="entry name" value="ANTERIOR GRADIENT PROTEIN-RELATED"/>
    <property type="match status" value="1"/>
</dbReference>
<dbReference type="InterPro" id="IPR036249">
    <property type="entry name" value="Thioredoxin-like_sf"/>
</dbReference>
<dbReference type="AlphaFoldDB" id="A0A7X2ZQH5"/>
<dbReference type="SUPFAM" id="SSF52833">
    <property type="entry name" value="Thioredoxin-like"/>
    <property type="match status" value="1"/>
</dbReference>
<dbReference type="RefSeq" id="WP_155598559.1">
    <property type="nucleotide sequence ID" value="NZ_RCNR01000002.1"/>
</dbReference>
<feature type="domain" description="Thioredoxin" evidence="2">
    <location>
        <begin position="3"/>
        <end position="147"/>
    </location>
</feature>
<dbReference type="Proteomes" id="UP000540519">
    <property type="component" value="Unassembled WGS sequence"/>
</dbReference>
<dbReference type="InterPro" id="IPR013766">
    <property type="entry name" value="Thioredoxin_domain"/>
</dbReference>
<sequence>MKFLIFLILPIFLIGQSDTTSDIEWLKDYDEAINFSKKENKNVLVYFTGSDWCPPCKLLKRDLFDTDEFSELSKKYVLLYIDIPRNRDLLSEEQWNHNQEIFKKLNKKGVFPMLTVLNEKGKMLDEYSGYGMTGEIKYHLDFLNKNK</sequence>
<organism evidence="3 4">
    <name type="scientific">Zobellia amurskyensis</name>
    <dbReference type="NCBI Taxonomy" id="248905"/>
    <lineage>
        <taxon>Bacteria</taxon>
        <taxon>Pseudomonadati</taxon>
        <taxon>Bacteroidota</taxon>
        <taxon>Flavobacteriia</taxon>
        <taxon>Flavobacteriales</taxon>
        <taxon>Flavobacteriaceae</taxon>
        <taxon>Zobellia</taxon>
    </lineage>
</organism>
<dbReference type="InterPro" id="IPR051099">
    <property type="entry name" value="AGR/TXD"/>
</dbReference>
<proteinExistence type="predicted"/>
<dbReference type="Pfam" id="PF13899">
    <property type="entry name" value="Thioredoxin_7"/>
    <property type="match status" value="1"/>
</dbReference>
<dbReference type="CDD" id="cd02947">
    <property type="entry name" value="TRX_family"/>
    <property type="match status" value="1"/>
</dbReference>
<evidence type="ECO:0000313" key="3">
    <source>
        <dbReference type="EMBL" id="MUH34517.1"/>
    </source>
</evidence>
<dbReference type="PANTHER" id="PTHR15337:SF11">
    <property type="entry name" value="THIOREDOXIN DOMAIN-CONTAINING PROTEIN"/>
    <property type="match status" value="1"/>
</dbReference>
<evidence type="ECO:0000256" key="1">
    <source>
        <dbReference type="ARBA" id="ARBA00022729"/>
    </source>
</evidence>
<name>A0A7X2ZQH5_9FLAO</name>
<comment type="caution">
    <text evidence="3">The sequence shown here is derived from an EMBL/GenBank/DDBJ whole genome shotgun (WGS) entry which is preliminary data.</text>
</comment>
<protein>
    <submittedName>
        <fullName evidence="3">Thioredoxin family protein</fullName>
    </submittedName>
</protein>